<evidence type="ECO:0000313" key="2">
    <source>
        <dbReference type="EMBL" id="CAI9931216.1"/>
    </source>
</evidence>
<dbReference type="EMBL" id="CAXDID020000890">
    <property type="protein sequence ID" value="CAL6115560.1"/>
    <property type="molecule type" value="Genomic_DNA"/>
</dbReference>
<feature type="region of interest" description="Disordered" evidence="1">
    <location>
        <begin position="308"/>
        <end position="327"/>
    </location>
</feature>
<protein>
    <submittedName>
        <fullName evidence="2">Uncharacterized protein</fullName>
    </submittedName>
</protein>
<dbReference type="AlphaFoldDB" id="A0AA86P3Q1"/>
<accession>A0AA86P3Q1</accession>
<proteinExistence type="predicted"/>
<reference evidence="3 4" key="2">
    <citation type="submission" date="2024-07" db="EMBL/GenBank/DDBJ databases">
        <authorList>
            <person name="Akdeniz Z."/>
        </authorList>
    </citation>
    <scope>NUCLEOTIDE SEQUENCE [LARGE SCALE GENOMIC DNA]</scope>
</reference>
<keyword evidence="4" id="KW-1185">Reference proteome</keyword>
<evidence type="ECO:0000313" key="4">
    <source>
        <dbReference type="Proteomes" id="UP001642409"/>
    </source>
</evidence>
<dbReference type="Proteomes" id="UP001642409">
    <property type="component" value="Unassembled WGS sequence"/>
</dbReference>
<comment type="caution">
    <text evidence="2">The sequence shown here is derived from an EMBL/GenBank/DDBJ whole genome shotgun (WGS) entry which is preliminary data.</text>
</comment>
<gene>
    <name evidence="2" type="ORF">HINF_LOCUS18861</name>
    <name evidence="3" type="ORF">HINF_LOCUS78680</name>
</gene>
<evidence type="ECO:0000256" key="1">
    <source>
        <dbReference type="SAM" id="MobiDB-lite"/>
    </source>
</evidence>
<dbReference type="EMBL" id="CATOUU010000476">
    <property type="protein sequence ID" value="CAI9931216.1"/>
    <property type="molecule type" value="Genomic_DNA"/>
</dbReference>
<organism evidence="2">
    <name type="scientific">Hexamita inflata</name>
    <dbReference type="NCBI Taxonomy" id="28002"/>
    <lineage>
        <taxon>Eukaryota</taxon>
        <taxon>Metamonada</taxon>
        <taxon>Diplomonadida</taxon>
        <taxon>Hexamitidae</taxon>
        <taxon>Hexamitinae</taxon>
        <taxon>Hexamita</taxon>
    </lineage>
</organism>
<reference evidence="2" key="1">
    <citation type="submission" date="2023-06" db="EMBL/GenBank/DDBJ databases">
        <authorList>
            <person name="Kurt Z."/>
        </authorList>
    </citation>
    <scope>NUCLEOTIDE SEQUENCE</scope>
</reference>
<feature type="compositionally biased region" description="Polar residues" evidence="1">
    <location>
        <begin position="314"/>
        <end position="327"/>
    </location>
</feature>
<sequence>MPVEEPPIAGILIASMDIQETKVLLQMSKNEQNILGRQYQYGQNHTLQQIMVNIATMCTEMMVHQLLITSQYMVELGERYSVQTPTQRFDFENFGFSKVKFAKHSQMIAVKYAKLFQKDIILLQLDETMTSFSCKKQSYAFQNLLVQHSIVARHAHDTRQVKQTCPYHDFCLQNFLSVKQISNAERDFELSAFYAAQLVYNLYLSNPDSLIVLIGKVLQVFNPQKFVFKLKESLNNFHNDFSIDFLADTFVHFASPDAAVQGGLNWSEKQVTDDREQIQMQMSPQNMNMNAAYSPAYKMLKAPLADPKLFSRPPTANESAGNGGNQTPYEIELLATMMRGEGEEEY</sequence>
<name>A0AA86P3Q1_9EUKA</name>
<evidence type="ECO:0000313" key="3">
    <source>
        <dbReference type="EMBL" id="CAL6115560.1"/>
    </source>
</evidence>